<gene>
    <name evidence="1" type="ORF">ACJIZ3_018316</name>
</gene>
<organism evidence="1 2">
    <name type="scientific">Penstemon smallii</name>
    <dbReference type="NCBI Taxonomy" id="265156"/>
    <lineage>
        <taxon>Eukaryota</taxon>
        <taxon>Viridiplantae</taxon>
        <taxon>Streptophyta</taxon>
        <taxon>Embryophyta</taxon>
        <taxon>Tracheophyta</taxon>
        <taxon>Spermatophyta</taxon>
        <taxon>Magnoliopsida</taxon>
        <taxon>eudicotyledons</taxon>
        <taxon>Gunneridae</taxon>
        <taxon>Pentapetalae</taxon>
        <taxon>asterids</taxon>
        <taxon>lamiids</taxon>
        <taxon>Lamiales</taxon>
        <taxon>Plantaginaceae</taxon>
        <taxon>Cheloneae</taxon>
        <taxon>Penstemon</taxon>
    </lineage>
</organism>
<evidence type="ECO:0000313" key="1">
    <source>
        <dbReference type="EMBL" id="KAL3829514.1"/>
    </source>
</evidence>
<evidence type="ECO:0008006" key="3">
    <source>
        <dbReference type="Google" id="ProtNLM"/>
    </source>
</evidence>
<dbReference type="PANTHER" id="PTHR10344">
    <property type="entry name" value="THYMIDYLATE KINASE"/>
    <property type="match status" value="1"/>
</dbReference>
<dbReference type="PANTHER" id="PTHR10344:SF1">
    <property type="entry name" value="THYMIDYLATE KINASE"/>
    <property type="match status" value="1"/>
</dbReference>
<proteinExistence type="predicted"/>
<sequence length="133" mass="15282">MTNACNATVFNAFNSRGALIVLEGLDRCGKTSQVQQIALLPKRLDDHAIHLLFSAYRWEKRSLMESKVRTRTTLIVERYSFSGDAFSSYIWLLKPLSDFENIQKQLREIVLECVLNYVPTREANLRAMAKLVN</sequence>
<name>A0ABD3SY01_9LAMI</name>
<dbReference type="SUPFAM" id="SSF52540">
    <property type="entry name" value="P-loop containing nucleoside triphosphate hydrolases"/>
    <property type="match status" value="1"/>
</dbReference>
<dbReference type="InterPro" id="IPR027417">
    <property type="entry name" value="P-loop_NTPase"/>
</dbReference>
<dbReference type="Proteomes" id="UP001634393">
    <property type="component" value="Unassembled WGS sequence"/>
</dbReference>
<dbReference type="EMBL" id="JBJXBP010000005">
    <property type="protein sequence ID" value="KAL3829514.1"/>
    <property type="molecule type" value="Genomic_DNA"/>
</dbReference>
<dbReference type="Gene3D" id="3.40.50.300">
    <property type="entry name" value="P-loop containing nucleotide triphosphate hydrolases"/>
    <property type="match status" value="1"/>
</dbReference>
<keyword evidence="2" id="KW-1185">Reference proteome</keyword>
<accession>A0ABD3SY01</accession>
<evidence type="ECO:0000313" key="2">
    <source>
        <dbReference type="Proteomes" id="UP001634393"/>
    </source>
</evidence>
<protein>
    <recommendedName>
        <fullName evidence="3">Thymidylate kinase-like domain-containing protein</fullName>
    </recommendedName>
</protein>
<comment type="caution">
    <text evidence="1">The sequence shown here is derived from an EMBL/GenBank/DDBJ whole genome shotgun (WGS) entry which is preliminary data.</text>
</comment>
<reference evidence="1 2" key="1">
    <citation type="submission" date="2024-12" db="EMBL/GenBank/DDBJ databases">
        <title>The unique morphological basis and parallel evolutionary history of personate flowers in Penstemon.</title>
        <authorList>
            <person name="Depatie T.H."/>
            <person name="Wessinger C.A."/>
        </authorList>
    </citation>
    <scope>NUCLEOTIDE SEQUENCE [LARGE SCALE GENOMIC DNA]</scope>
    <source>
        <strain evidence="1">WTNN_2</strain>
        <tissue evidence="1">Leaf</tissue>
    </source>
</reference>
<dbReference type="AlphaFoldDB" id="A0ABD3SY01"/>